<gene>
    <name evidence="1" type="ORF">IRJ41_020523</name>
</gene>
<dbReference type="Proteomes" id="UP001059041">
    <property type="component" value="Linkage Group LG21"/>
</dbReference>
<reference evidence="1" key="1">
    <citation type="submission" date="2021-02" db="EMBL/GenBank/DDBJ databases">
        <title>Comparative genomics reveals that relaxation of natural selection precedes convergent phenotypic evolution of cavefish.</title>
        <authorList>
            <person name="Peng Z."/>
        </authorList>
    </citation>
    <scope>NUCLEOTIDE SEQUENCE</scope>
    <source>
        <tissue evidence="1">Muscle</tissue>
    </source>
</reference>
<feature type="non-terminal residue" evidence="1">
    <location>
        <position position="53"/>
    </location>
</feature>
<dbReference type="AlphaFoldDB" id="A0A9W7TA61"/>
<dbReference type="EMBL" id="JAFHDT010000021">
    <property type="protein sequence ID" value="KAI7794653.1"/>
    <property type="molecule type" value="Genomic_DNA"/>
</dbReference>
<sequence>QPPHLLDPFMTLPGDAASKDSILFPVWKPGHWSLSASLSTAMVQWSQTWHVSS</sequence>
<accession>A0A9W7TA61</accession>
<evidence type="ECO:0000313" key="1">
    <source>
        <dbReference type="EMBL" id="KAI7794653.1"/>
    </source>
</evidence>
<comment type="caution">
    <text evidence="1">The sequence shown here is derived from an EMBL/GenBank/DDBJ whole genome shotgun (WGS) entry which is preliminary data.</text>
</comment>
<keyword evidence="2" id="KW-1185">Reference proteome</keyword>
<proteinExistence type="predicted"/>
<protein>
    <submittedName>
        <fullName evidence="1">Uncharacterized protein</fullName>
    </submittedName>
</protein>
<name>A0A9W7TA61_TRIRA</name>
<evidence type="ECO:0000313" key="2">
    <source>
        <dbReference type="Proteomes" id="UP001059041"/>
    </source>
</evidence>
<organism evidence="1 2">
    <name type="scientific">Triplophysa rosa</name>
    <name type="common">Cave loach</name>
    <dbReference type="NCBI Taxonomy" id="992332"/>
    <lineage>
        <taxon>Eukaryota</taxon>
        <taxon>Metazoa</taxon>
        <taxon>Chordata</taxon>
        <taxon>Craniata</taxon>
        <taxon>Vertebrata</taxon>
        <taxon>Euteleostomi</taxon>
        <taxon>Actinopterygii</taxon>
        <taxon>Neopterygii</taxon>
        <taxon>Teleostei</taxon>
        <taxon>Ostariophysi</taxon>
        <taxon>Cypriniformes</taxon>
        <taxon>Nemacheilidae</taxon>
        <taxon>Triplophysa</taxon>
    </lineage>
</organism>